<organism evidence="1">
    <name type="scientific">hydrothermal vent metagenome</name>
    <dbReference type="NCBI Taxonomy" id="652676"/>
    <lineage>
        <taxon>unclassified sequences</taxon>
        <taxon>metagenomes</taxon>
        <taxon>ecological metagenomes</taxon>
    </lineage>
</organism>
<gene>
    <name evidence="1" type="ORF">MNBD_GAMMA01-1330</name>
</gene>
<reference evidence="1" key="1">
    <citation type="submission" date="2018-06" db="EMBL/GenBank/DDBJ databases">
        <authorList>
            <person name="Zhirakovskaya E."/>
        </authorList>
    </citation>
    <scope>NUCLEOTIDE SEQUENCE</scope>
</reference>
<name>A0A3B0VIV4_9ZZZZ</name>
<accession>A0A3B0VIV4</accession>
<sequence>MRVKSLEVDFPLGLEGSETLPQGRRALKNCFNAGGPIIQRPGITKIGNTGGVGRGLFVWNESLYGVASQVLHKIATDGTTTPIGNVTGGTAIDSAVGFNDAVILDRGGNGYTLDSSDVLTTMVSPQFVASTSVCHINGRFVYIPSDGSVAFFSDVGAADTIQTTSFFDAEELPDKNKVCFNSKNILGIGGSDSFEFFRDIGEQIVPFRRLNARIDNGYIGGLLEYGNTFLFVGREKDQDVGIYSIGQGVAPKISNEYIDTILKTYTVAELENCIPGRIKWNGFDLATFTFSRQAFGFYGGNWFELDMLNDGVNEVWQGGYIKEFDQKYYSLYSDKIGRFDKINKEYGKPFQRLIDMAFINDKRFSVQSLEYRMSQGYNTTTGSVSLQLSHDNVLYSQPFHRDTGAVGEYTKKLEWNYPGGLGAYDGFMGIRISTTEDVDFSALKVFMEMR</sequence>
<dbReference type="EMBL" id="UOEW01000214">
    <property type="protein sequence ID" value="VAW38942.1"/>
    <property type="molecule type" value="Genomic_DNA"/>
</dbReference>
<protein>
    <submittedName>
        <fullName evidence="1">Uncharacterized protein</fullName>
    </submittedName>
</protein>
<dbReference type="AlphaFoldDB" id="A0A3B0VIV4"/>
<dbReference type="Pfam" id="PF11134">
    <property type="entry name" value="Phage_stabilise"/>
    <property type="match status" value="1"/>
</dbReference>
<proteinExistence type="predicted"/>
<evidence type="ECO:0000313" key="1">
    <source>
        <dbReference type="EMBL" id="VAW38942.1"/>
    </source>
</evidence>
<dbReference type="InterPro" id="IPR021098">
    <property type="entry name" value="Phage_P22_Gp10"/>
</dbReference>